<feature type="region of interest" description="Disordered" evidence="2">
    <location>
        <begin position="41"/>
        <end position="126"/>
    </location>
</feature>
<feature type="transmembrane region" description="Helical" evidence="3">
    <location>
        <begin position="6"/>
        <end position="23"/>
    </location>
</feature>
<evidence type="ECO:0000256" key="3">
    <source>
        <dbReference type="SAM" id="Phobius"/>
    </source>
</evidence>
<dbReference type="EMBL" id="BLAE01000046">
    <property type="protein sequence ID" value="GES13464.1"/>
    <property type="molecule type" value="Genomic_DNA"/>
</dbReference>
<reference evidence="4 5" key="1">
    <citation type="submission" date="2019-10" db="EMBL/GenBank/DDBJ databases">
        <title>Whole genome shotgun sequence of Acrocarpospora macrocephala NBRC 16266.</title>
        <authorList>
            <person name="Ichikawa N."/>
            <person name="Kimura A."/>
            <person name="Kitahashi Y."/>
            <person name="Komaki H."/>
            <person name="Oguchi A."/>
        </authorList>
    </citation>
    <scope>NUCLEOTIDE SEQUENCE [LARGE SCALE GENOMIC DNA]</scope>
    <source>
        <strain evidence="4 5">NBRC 16266</strain>
    </source>
</reference>
<keyword evidence="1" id="KW-0175">Coiled coil</keyword>
<protein>
    <submittedName>
        <fullName evidence="4">Uncharacterized protein</fullName>
    </submittedName>
</protein>
<name>A0A5M3WX09_9ACTN</name>
<dbReference type="RefSeq" id="WP_155358711.1">
    <property type="nucleotide sequence ID" value="NZ_BAAAHL010000042.1"/>
</dbReference>
<dbReference type="OrthoDB" id="3544402at2"/>
<feature type="compositionally biased region" description="Polar residues" evidence="2">
    <location>
        <begin position="51"/>
        <end position="68"/>
    </location>
</feature>
<feature type="transmembrane region" description="Helical" evidence="3">
    <location>
        <begin position="166"/>
        <end position="184"/>
    </location>
</feature>
<keyword evidence="5" id="KW-1185">Reference proteome</keyword>
<dbReference type="Proteomes" id="UP000331127">
    <property type="component" value="Unassembled WGS sequence"/>
</dbReference>
<evidence type="ECO:0000313" key="5">
    <source>
        <dbReference type="Proteomes" id="UP000331127"/>
    </source>
</evidence>
<keyword evidence="3" id="KW-0812">Transmembrane</keyword>
<proteinExistence type="predicted"/>
<evidence type="ECO:0000256" key="2">
    <source>
        <dbReference type="SAM" id="MobiDB-lite"/>
    </source>
</evidence>
<evidence type="ECO:0000256" key="1">
    <source>
        <dbReference type="SAM" id="Coils"/>
    </source>
</evidence>
<gene>
    <name evidence="4" type="ORF">Amac_070610</name>
</gene>
<evidence type="ECO:0000313" key="4">
    <source>
        <dbReference type="EMBL" id="GES13464.1"/>
    </source>
</evidence>
<sequence>MSSVLLYLAIVAMWLGVLVPMWLRRDRYVYVDDEKFTVEGDTLTEPLPTSHEPQNSDAPNEPSVSESSLAMEPSDSAEGSSGLSGSRNRAGSAGLPGSPGQAGAGTSVAASGPGNEPVAPVDSRRAEWRRRARITARRRRRLLWSVLLFLASVVTAAVQIVPWWGVAPSAVVLIGYLAVLRVAVSIDAEQRELAARAQAARARHARELRRRLEEAAREAEIIEIEARRRVQVFDQYADHRRAVGD</sequence>
<feature type="coiled-coil region" evidence="1">
    <location>
        <begin position="202"/>
        <end position="229"/>
    </location>
</feature>
<organism evidence="4 5">
    <name type="scientific">Acrocarpospora macrocephala</name>
    <dbReference type="NCBI Taxonomy" id="150177"/>
    <lineage>
        <taxon>Bacteria</taxon>
        <taxon>Bacillati</taxon>
        <taxon>Actinomycetota</taxon>
        <taxon>Actinomycetes</taxon>
        <taxon>Streptosporangiales</taxon>
        <taxon>Streptosporangiaceae</taxon>
        <taxon>Acrocarpospora</taxon>
    </lineage>
</organism>
<comment type="caution">
    <text evidence="4">The sequence shown here is derived from an EMBL/GenBank/DDBJ whole genome shotgun (WGS) entry which is preliminary data.</text>
</comment>
<accession>A0A5M3WX09</accession>
<keyword evidence="3" id="KW-1133">Transmembrane helix</keyword>
<feature type="compositionally biased region" description="Polar residues" evidence="2">
    <location>
        <begin position="77"/>
        <end position="89"/>
    </location>
</feature>
<dbReference type="AlphaFoldDB" id="A0A5M3WX09"/>
<feature type="transmembrane region" description="Helical" evidence="3">
    <location>
        <begin position="142"/>
        <end position="160"/>
    </location>
</feature>
<keyword evidence="3" id="KW-0472">Membrane</keyword>